<dbReference type="EMBL" id="LODL01000021">
    <property type="protein sequence ID" value="KXB30377.1"/>
    <property type="molecule type" value="Genomic_DNA"/>
</dbReference>
<evidence type="ECO:0000256" key="2">
    <source>
        <dbReference type="RuleBase" id="RU362097"/>
    </source>
</evidence>
<evidence type="ECO:0000313" key="4">
    <source>
        <dbReference type="EMBL" id="KXB30377.1"/>
    </source>
</evidence>
<dbReference type="PANTHER" id="PTHR30203:SF30">
    <property type="entry name" value="OUTER MEMBRANE PROTEIN-RELATED"/>
    <property type="match status" value="1"/>
</dbReference>
<keyword evidence="2" id="KW-1134">Transmembrane beta strand</keyword>
<comment type="caution">
    <text evidence="4">The sequence shown here is derived from an EMBL/GenBank/DDBJ whole genome shotgun (WGS) entry which is preliminary data.</text>
</comment>
<keyword evidence="2" id="KW-0472">Membrane</keyword>
<dbReference type="PANTHER" id="PTHR30203">
    <property type="entry name" value="OUTER MEMBRANE CATION EFFLUX PROTEIN"/>
    <property type="match status" value="1"/>
</dbReference>
<keyword evidence="5" id="KW-1185">Reference proteome</keyword>
<evidence type="ECO:0000313" key="5">
    <source>
        <dbReference type="Proteomes" id="UP000070186"/>
    </source>
</evidence>
<feature type="coiled-coil region" evidence="3">
    <location>
        <begin position="73"/>
        <end position="104"/>
    </location>
</feature>
<name>A0A133XHF5_9RHOO</name>
<accession>A0A133XHF5</accession>
<dbReference type="AlphaFoldDB" id="A0A133XHF5"/>
<reference evidence="4 5" key="1">
    <citation type="submission" date="2015-12" db="EMBL/GenBank/DDBJ databases">
        <title>Nitrous oxide reduction kinetics distinguish bacteria harboring typical versus atypical NosZ.</title>
        <authorList>
            <person name="Yoon S."/>
            <person name="Nissen S."/>
            <person name="Park D."/>
            <person name="Sanford R.A."/>
            <person name="Loeffler F.E."/>
        </authorList>
    </citation>
    <scope>NUCLEOTIDE SEQUENCE [LARGE SCALE GENOMIC DNA]</scope>
    <source>
        <strain evidence="4 5">ATCC BAA-841</strain>
    </source>
</reference>
<dbReference type="SUPFAM" id="SSF56954">
    <property type="entry name" value="Outer membrane efflux proteins (OEP)"/>
    <property type="match status" value="1"/>
</dbReference>
<dbReference type="RefSeq" id="WP_066883943.1">
    <property type="nucleotide sequence ID" value="NZ_LODL01000021.1"/>
</dbReference>
<dbReference type="Gene3D" id="1.20.1600.10">
    <property type="entry name" value="Outer membrane efflux proteins (OEP)"/>
    <property type="match status" value="1"/>
</dbReference>
<keyword evidence="2" id="KW-0564">Palmitate</keyword>
<dbReference type="Pfam" id="PF02321">
    <property type="entry name" value="OEP"/>
    <property type="match status" value="2"/>
</dbReference>
<gene>
    <name evidence="4" type="ORF">AT959_13635</name>
</gene>
<dbReference type="InterPro" id="IPR010131">
    <property type="entry name" value="MdtP/NodT-like"/>
</dbReference>
<dbReference type="Proteomes" id="UP000070186">
    <property type="component" value="Unassembled WGS sequence"/>
</dbReference>
<dbReference type="GO" id="GO:0015562">
    <property type="term" value="F:efflux transmembrane transporter activity"/>
    <property type="evidence" value="ECO:0007669"/>
    <property type="project" value="InterPro"/>
</dbReference>
<dbReference type="NCBIfam" id="TIGR01845">
    <property type="entry name" value="outer_NodT"/>
    <property type="match status" value="1"/>
</dbReference>
<comment type="similarity">
    <text evidence="1 2">Belongs to the outer membrane factor (OMF) (TC 1.B.17) family.</text>
</comment>
<protein>
    <submittedName>
        <fullName evidence="4">RND transporter</fullName>
    </submittedName>
</protein>
<dbReference type="STRING" id="281362.AT959_13635"/>
<proteinExistence type="inferred from homology"/>
<evidence type="ECO:0000256" key="1">
    <source>
        <dbReference type="ARBA" id="ARBA00007613"/>
    </source>
</evidence>
<keyword evidence="2" id="KW-0449">Lipoprotein</keyword>
<dbReference type="Gene3D" id="2.20.200.10">
    <property type="entry name" value="Outer membrane efflux proteins (OEP)"/>
    <property type="match status" value="1"/>
</dbReference>
<organism evidence="4 5">
    <name type="scientific">Dechloromonas denitrificans</name>
    <dbReference type="NCBI Taxonomy" id="281362"/>
    <lineage>
        <taxon>Bacteria</taxon>
        <taxon>Pseudomonadati</taxon>
        <taxon>Pseudomonadota</taxon>
        <taxon>Betaproteobacteria</taxon>
        <taxon>Rhodocyclales</taxon>
        <taxon>Azonexaceae</taxon>
        <taxon>Dechloromonas</taxon>
    </lineage>
</organism>
<keyword evidence="3" id="KW-0175">Coiled coil</keyword>
<evidence type="ECO:0000256" key="3">
    <source>
        <dbReference type="SAM" id="Coils"/>
    </source>
</evidence>
<dbReference type="InterPro" id="IPR003423">
    <property type="entry name" value="OMP_efflux"/>
</dbReference>
<sequence>MLALNKSASKIRLATALTAALLLNGCAVGPDYLRPSAWLPDYFKDAPPVAVAEARSEAPVNPEWWTLFGDATLNNLIQQALEANQDLQAAIARLEAAEGAAREAGADYYPSVSLGASSGRSQISGETYNGLKTGQATYNNRRAALSLSYEVDLWGRVRRSNEAARAEALASRFGRDSIRLTLLGQVANEYLALRSNDAQLVVTQETLVSREKSLKIVEARLDAGSASALEVAQALSSYTAAQSQLSQIKRLRAISESQLGLLTGQPGLKIASGQLEQLPLPPTPPAGLPSTLLEARPDVRQAEEKLIAANARIGVAKAAYFPTISLTGLYGGESMALSNLFTNNATIWSAALGLSMPIFDAGRTSARVDQATAAQKESLANYRKTMQSAFKEVNDALVNLKEYADIESANTAQLNAARRALELSQARYEAGYAGFMEVLDSQRTANLAQLEYLNSRKNRLGAAVDLFKALGGGWQSTAS</sequence>
<dbReference type="GO" id="GO:0005886">
    <property type="term" value="C:plasma membrane"/>
    <property type="evidence" value="ECO:0007669"/>
    <property type="project" value="UniProtKB-SubCell"/>
</dbReference>
<comment type="subcellular location">
    <subcellularLocation>
        <location evidence="2">Cell membrane</location>
        <topology evidence="2">Lipid-anchor</topology>
    </subcellularLocation>
</comment>
<keyword evidence="2" id="KW-0812">Transmembrane</keyword>